<feature type="non-terminal residue" evidence="1">
    <location>
        <position position="1"/>
    </location>
</feature>
<keyword evidence="2" id="KW-1185">Reference proteome</keyword>
<accession>A0ACA9S462</accession>
<reference evidence="1" key="1">
    <citation type="submission" date="2021-06" db="EMBL/GenBank/DDBJ databases">
        <authorList>
            <person name="Kallberg Y."/>
            <person name="Tangrot J."/>
            <person name="Rosling A."/>
        </authorList>
    </citation>
    <scope>NUCLEOTIDE SEQUENCE</scope>
    <source>
        <strain evidence="1">MA461A</strain>
    </source>
</reference>
<gene>
    <name evidence="1" type="ORF">RPERSI_LOCUS26680</name>
</gene>
<proteinExistence type="predicted"/>
<feature type="non-terminal residue" evidence="1">
    <location>
        <position position="173"/>
    </location>
</feature>
<evidence type="ECO:0000313" key="1">
    <source>
        <dbReference type="EMBL" id="CAG8826207.1"/>
    </source>
</evidence>
<comment type="caution">
    <text evidence="1">The sequence shown here is derived from an EMBL/GenBank/DDBJ whole genome shotgun (WGS) entry which is preliminary data.</text>
</comment>
<protein>
    <submittedName>
        <fullName evidence="1">1373_t:CDS:1</fullName>
    </submittedName>
</protein>
<organism evidence="1 2">
    <name type="scientific">Racocetra persica</name>
    <dbReference type="NCBI Taxonomy" id="160502"/>
    <lineage>
        <taxon>Eukaryota</taxon>
        <taxon>Fungi</taxon>
        <taxon>Fungi incertae sedis</taxon>
        <taxon>Mucoromycota</taxon>
        <taxon>Glomeromycotina</taxon>
        <taxon>Glomeromycetes</taxon>
        <taxon>Diversisporales</taxon>
        <taxon>Gigasporaceae</taxon>
        <taxon>Racocetra</taxon>
    </lineage>
</organism>
<name>A0ACA9S462_9GLOM</name>
<sequence length="173" mass="19573">DFPDNEDFDIFNISSFKKSLDNIFNNQSLQKTQERISNSNNQVTKVINDPEDGMTLFINELYLTFSKLFNKGRSAKDIIISFVSETASESGCAAADRMLGEYCYKLNRYDKAFNLLICAADNENALAMITLGKFYQKGYGTNVDKVEGFKSFKKAAKMGLPVSQYELGDCYEF</sequence>
<dbReference type="EMBL" id="CAJVQC010091795">
    <property type="protein sequence ID" value="CAG8826207.1"/>
    <property type="molecule type" value="Genomic_DNA"/>
</dbReference>
<dbReference type="Proteomes" id="UP000789920">
    <property type="component" value="Unassembled WGS sequence"/>
</dbReference>
<evidence type="ECO:0000313" key="2">
    <source>
        <dbReference type="Proteomes" id="UP000789920"/>
    </source>
</evidence>